<dbReference type="Proteomes" id="UP000615446">
    <property type="component" value="Unassembled WGS sequence"/>
</dbReference>
<organism evidence="5 7">
    <name type="scientific">Rhizophagus clarus</name>
    <dbReference type="NCBI Taxonomy" id="94130"/>
    <lineage>
        <taxon>Eukaryota</taxon>
        <taxon>Fungi</taxon>
        <taxon>Fungi incertae sedis</taxon>
        <taxon>Mucoromycota</taxon>
        <taxon>Glomeromycotina</taxon>
        <taxon>Glomeromycetes</taxon>
        <taxon>Glomerales</taxon>
        <taxon>Glomeraceae</taxon>
        <taxon>Rhizophagus</taxon>
    </lineage>
</organism>
<dbReference type="AlphaFoldDB" id="A0A2Z6S9L9"/>
<keyword evidence="7" id="KW-1185">Reference proteome</keyword>
<protein>
    <submittedName>
        <fullName evidence="6">P-loop containing nucleoside triphosphate hydrolase protein</fullName>
    </submittedName>
</protein>
<dbReference type="EMBL" id="BLAL01000160">
    <property type="protein sequence ID" value="GES86566.1"/>
    <property type="molecule type" value="Genomic_DNA"/>
</dbReference>
<dbReference type="GO" id="GO:0016787">
    <property type="term" value="F:hydrolase activity"/>
    <property type="evidence" value="ECO:0007669"/>
    <property type="project" value="UniProtKB-KW"/>
</dbReference>
<dbReference type="GO" id="GO:0043657">
    <property type="term" value="C:host cell"/>
    <property type="evidence" value="ECO:0007669"/>
    <property type="project" value="UniProtKB-SubCell"/>
</dbReference>
<feature type="domain" description="Crinkler effector protein N-terminal" evidence="4">
    <location>
        <begin position="3"/>
        <end position="120"/>
    </location>
</feature>
<evidence type="ECO:0000256" key="2">
    <source>
        <dbReference type="ARBA" id="ARBA00004613"/>
    </source>
</evidence>
<evidence type="ECO:0000313" key="6">
    <source>
        <dbReference type="EMBL" id="GES86566.1"/>
    </source>
</evidence>
<dbReference type="EMBL" id="BEXD01003480">
    <property type="protein sequence ID" value="GBC01287.1"/>
    <property type="molecule type" value="Genomic_DNA"/>
</dbReference>
<reference evidence="6" key="2">
    <citation type="submission" date="2019-10" db="EMBL/GenBank/DDBJ databases">
        <title>Conservation and host-specific expression of non-tandemly repeated heterogenous ribosome RNA gene in arbuscular mycorrhizal fungi.</title>
        <authorList>
            <person name="Maeda T."/>
            <person name="Kobayashi Y."/>
            <person name="Nakagawa T."/>
            <person name="Ezawa T."/>
            <person name="Yamaguchi K."/>
            <person name="Bino T."/>
            <person name="Nishimoto Y."/>
            <person name="Shigenobu S."/>
            <person name="Kawaguchi M."/>
        </authorList>
    </citation>
    <scope>NUCLEOTIDE SEQUENCE</scope>
    <source>
        <strain evidence="6">HR1</strain>
    </source>
</reference>
<gene>
    <name evidence="6" type="ORF">RCL2_001362100</name>
    <name evidence="5" type="ORF">RclHR1_04130003</name>
</gene>
<dbReference type="Proteomes" id="UP000247702">
    <property type="component" value="Unassembled WGS sequence"/>
</dbReference>
<proteinExistence type="predicted"/>
<evidence type="ECO:0000313" key="7">
    <source>
        <dbReference type="Proteomes" id="UP000247702"/>
    </source>
</evidence>
<comment type="caution">
    <text evidence="5">The sequence shown here is derived from an EMBL/GenBank/DDBJ whole genome shotgun (WGS) entry which is preliminary data.</text>
</comment>
<evidence type="ECO:0000256" key="3">
    <source>
        <dbReference type="ARBA" id="ARBA00022525"/>
    </source>
</evidence>
<sequence length="351" mass="40620">MSISLNCLVLGDTSFDSVFSVEINGDANRINNMKVTMLKKFIFNEIKNKLSIKGIKDPVDLRLWKVDIGEGCKLDEIKSEEDIKKLPDSRMMQTLEKLGDEPNFPFDKKLVDNHIHVIVVPFSKEKTFYIQAYDKEGNPILNQYDLYNMKSENEFDKFLRRIDAKGLGFFDSVGIEHVVTSLDSIDNDMKYHINSSYLSAIKSQITWTQIEDRSIEEETSLALQNSLNKIFKSSVRIFKSRIMFNEKKIAIMEWDGIMVVDDKVFLCETKHNMTLDHINNLRLRLKEFPNKLLFTKDDEFQELMNKNYFGVACASFFPESLRSVAIELGIITVYPSGNRFIADFPDHLIKS</sequence>
<evidence type="ECO:0000313" key="5">
    <source>
        <dbReference type="EMBL" id="GBC01287.1"/>
    </source>
</evidence>
<evidence type="ECO:0000259" key="4">
    <source>
        <dbReference type="Pfam" id="PF20147"/>
    </source>
</evidence>
<accession>A0A2Z6S9L9</accession>
<dbReference type="Pfam" id="PF20147">
    <property type="entry name" value="Crinkler"/>
    <property type="match status" value="1"/>
</dbReference>
<dbReference type="InterPro" id="IPR045379">
    <property type="entry name" value="Crinkler_N"/>
</dbReference>
<comment type="subcellular location">
    <subcellularLocation>
        <location evidence="1">Host cell</location>
    </subcellularLocation>
    <subcellularLocation>
        <location evidence="2">Secreted</location>
    </subcellularLocation>
</comment>
<dbReference type="OrthoDB" id="2417211at2759"/>
<keyword evidence="3" id="KW-0964">Secreted</keyword>
<name>A0A2Z6S9L9_9GLOM</name>
<evidence type="ECO:0000256" key="1">
    <source>
        <dbReference type="ARBA" id="ARBA00004340"/>
    </source>
</evidence>
<dbReference type="GO" id="GO:0005576">
    <property type="term" value="C:extracellular region"/>
    <property type="evidence" value="ECO:0007669"/>
    <property type="project" value="UniProtKB-SubCell"/>
</dbReference>
<reference evidence="5 7" key="1">
    <citation type="submission" date="2017-11" db="EMBL/GenBank/DDBJ databases">
        <title>The genome of Rhizophagus clarus HR1 reveals common genetic basis of auxotrophy among arbuscular mycorrhizal fungi.</title>
        <authorList>
            <person name="Kobayashi Y."/>
        </authorList>
    </citation>
    <scope>NUCLEOTIDE SEQUENCE [LARGE SCALE GENOMIC DNA]</scope>
    <source>
        <strain evidence="5 7">HR1</strain>
    </source>
</reference>
<keyword evidence="6" id="KW-0378">Hydrolase</keyword>